<feature type="compositionally biased region" description="Basic residues" evidence="1">
    <location>
        <begin position="382"/>
        <end position="396"/>
    </location>
</feature>
<feature type="region of interest" description="Disordered" evidence="1">
    <location>
        <begin position="187"/>
        <end position="220"/>
    </location>
</feature>
<evidence type="ECO:0000259" key="2">
    <source>
        <dbReference type="Pfam" id="PF14051"/>
    </source>
</evidence>
<reference evidence="4" key="1">
    <citation type="submission" date="2025-08" db="UniProtKB">
        <authorList>
            <consortium name="RefSeq"/>
        </authorList>
    </citation>
    <scope>IDENTIFICATION</scope>
    <source>
        <strain evidence="4">14028-0561.14</strain>
        <tissue evidence="4">Whole fly</tissue>
    </source>
</reference>
<dbReference type="OMA" id="EWFYDDI"/>
<name>A0A6P4J052_DROKI</name>
<protein>
    <submittedName>
        <fullName evidence="4">Uncharacterized transmembrane protein DDB_G0289901</fullName>
    </submittedName>
</protein>
<keyword evidence="3" id="KW-1185">Reference proteome</keyword>
<sequence>MSSAVNIQIVSMPNLAKIESFLKDVSYRETIEYSANFNTRLCIERRLRLPFLDPQTGVAQSHSQLFLDKRQRMPGFRQGQIYTYPAARWRKSRRQYLSKMYSRFPERPFQALRKEHEALVASGVNLGLSNLTSAGGVSMPNSNSLGMSSSLTLNMLTGGGAAPAVLGSLHSDTAHDFNGAFSLEESSSLGAAGGDTSDSKDSQQQQHHQQQQQQQTVKEEHLPKEWFYDDMDMNDVDSLEEPKSPADDEYDYDPRYGNKKRRKKRPGKRGGDSGGGGGGGGGGAGGGGGGGGGSSSRRRSAAARSRITTTDAALDASLEAIESGESVPGSNGASLTGGGGGILSSSLGPGAGAGSSGSAGVGGVGAGGAAGGGTAGSSASSRRSRGAGTRGRRRAKGAAGGDPPSPGMVIEPPSFESAAAAVGVVEDANAHLRNYRKYL</sequence>
<accession>A0A6P4J052</accession>
<dbReference type="Proteomes" id="UP001652661">
    <property type="component" value="Chromosome X"/>
</dbReference>
<keyword evidence="4" id="KW-0472">Membrane</keyword>
<dbReference type="AlphaFoldDB" id="A0A6P4J052"/>
<feature type="compositionally biased region" description="Gly residues" evidence="1">
    <location>
        <begin position="272"/>
        <end position="294"/>
    </location>
</feature>
<feature type="compositionally biased region" description="Basic residues" evidence="1">
    <location>
        <begin position="257"/>
        <end position="268"/>
    </location>
</feature>
<evidence type="ECO:0000313" key="3">
    <source>
        <dbReference type="Proteomes" id="UP001652661"/>
    </source>
</evidence>
<dbReference type="Pfam" id="PF14051">
    <property type="entry name" value="DPF1-3_N"/>
    <property type="match status" value="1"/>
</dbReference>
<proteinExistence type="predicted"/>
<feature type="compositionally biased region" description="Gly residues" evidence="1">
    <location>
        <begin position="349"/>
        <end position="375"/>
    </location>
</feature>
<keyword evidence="4" id="KW-0812">Transmembrane</keyword>
<dbReference type="RefSeq" id="XP_017028666.1">
    <property type="nucleotide sequence ID" value="XM_017173177.3"/>
</dbReference>
<evidence type="ECO:0000313" key="4">
    <source>
        <dbReference type="RefSeq" id="XP_017028666.1"/>
    </source>
</evidence>
<evidence type="ECO:0000256" key="1">
    <source>
        <dbReference type="SAM" id="MobiDB-lite"/>
    </source>
</evidence>
<gene>
    <name evidence="4" type="primary">tth</name>
</gene>
<feature type="domain" description="DPF1-3 N-terminal" evidence="2">
    <location>
        <begin position="24"/>
        <end position="94"/>
    </location>
</feature>
<feature type="region of interest" description="Disordered" evidence="1">
    <location>
        <begin position="235"/>
        <end position="412"/>
    </location>
</feature>
<dbReference type="OrthoDB" id="1903104at2759"/>
<organism evidence="3 4">
    <name type="scientific">Drosophila kikkawai</name>
    <name type="common">Fruit fly</name>
    <dbReference type="NCBI Taxonomy" id="30033"/>
    <lineage>
        <taxon>Eukaryota</taxon>
        <taxon>Metazoa</taxon>
        <taxon>Ecdysozoa</taxon>
        <taxon>Arthropoda</taxon>
        <taxon>Hexapoda</taxon>
        <taxon>Insecta</taxon>
        <taxon>Pterygota</taxon>
        <taxon>Neoptera</taxon>
        <taxon>Endopterygota</taxon>
        <taxon>Diptera</taxon>
        <taxon>Brachycera</taxon>
        <taxon>Muscomorpha</taxon>
        <taxon>Ephydroidea</taxon>
        <taxon>Drosophilidae</taxon>
        <taxon>Drosophila</taxon>
        <taxon>Sophophora</taxon>
    </lineage>
</organism>
<dbReference type="InterPro" id="IPR025750">
    <property type="entry name" value="DPF1-3_N"/>
</dbReference>
<feature type="compositionally biased region" description="Basic and acidic residues" evidence="1">
    <location>
        <begin position="240"/>
        <end position="256"/>
    </location>
</feature>
<feature type="compositionally biased region" description="Low complexity" evidence="1">
    <location>
        <begin position="203"/>
        <end position="215"/>
    </location>
</feature>